<dbReference type="GO" id="GO:0008730">
    <property type="term" value="F:L(+)-tartrate dehydratase activity"/>
    <property type="evidence" value="ECO:0007669"/>
    <property type="project" value="UniProtKB-EC"/>
</dbReference>
<dbReference type="NCBIfam" id="TIGR00722">
    <property type="entry name" value="ttdA_fumA_fumB"/>
    <property type="match status" value="1"/>
</dbReference>
<name>A0A239ZTR4_9FIRM</name>
<proteinExistence type="inferred from homology"/>
<sequence length="280" mass="30373">MRIINTDEIVPIIEKLAIQACCCLSDNVIDAFKKALKNEESPIGKDSLEIIIENSEFARDNMMPCCHDTGMAVVVMEIGQEVSWDGKPLYDQVEEGIRRGYENGYLRKSVVADPLERVNTNDNTPVIFHPSIVPGDKVKITVMPKGGGSENMGAFKVLLPGVGEEGIKEFVLETVARAGGNPCPPYIVGIGVGGTMDQCAWMAKKALLRDIGERNPNPRYAKLEEDLLEAINNTGIGPIGYGGRSTALDVHVDYYGVHITALPVAINFQCNAARQATAVL</sequence>
<dbReference type="NCBIfam" id="NF004885">
    <property type="entry name" value="PRK06246.1"/>
    <property type="match status" value="1"/>
</dbReference>
<dbReference type="GO" id="GO:0051539">
    <property type="term" value="F:4 iron, 4 sulfur cluster binding"/>
    <property type="evidence" value="ECO:0007669"/>
    <property type="project" value="UniProtKB-KW"/>
</dbReference>
<keyword evidence="9" id="KW-1185">Reference proteome</keyword>
<keyword evidence="4" id="KW-0408">Iron</keyword>
<dbReference type="KEGG" id="vrm:44547418_01706"/>
<dbReference type="Proteomes" id="UP000214973">
    <property type="component" value="Chromosome 1"/>
</dbReference>
<gene>
    <name evidence="8" type="primary">ttdA_3</name>
    <name evidence="8" type="ORF">SAMEA44547418_01706</name>
</gene>
<keyword evidence="2" id="KW-0004">4Fe-4S</keyword>
<dbReference type="Pfam" id="PF05681">
    <property type="entry name" value="Fumerase"/>
    <property type="match status" value="1"/>
</dbReference>
<comment type="similarity">
    <text evidence="1">Belongs to the class-I fumarase family.</text>
</comment>
<evidence type="ECO:0000259" key="7">
    <source>
        <dbReference type="Pfam" id="PF05681"/>
    </source>
</evidence>
<dbReference type="PANTHER" id="PTHR30389:SF17">
    <property type="entry name" value="L(+)-TARTRATE DEHYDRATASE SUBUNIT ALPHA-RELATED"/>
    <property type="match status" value="1"/>
</dbReference>
<evidence type="ECO:0000313" key="8">
    <source>
        <dbReference type="EMBL" id="SNV74339.1"/>
    </source>
</evidence>
<protein>
    <submittedName>
        <fullName evidence="8">L(+)-tartrate dehydratase subunit alpha</fullName>
        <ecNumber evidence="8">4.2.1.32</ecNumber>
    </submittedName>
</protein>
<keyword evidence="5" id="KW-0411">Iron-sulfur</keyword>
<evidence type="ECO:0000256" key="2">
    <source>
        <dbReference type="ARBA" id="ARBA00022485"/>
    </source>
</evidence>
<evidence type="ECO:0000256" key="5">
    <source>
        <dbReference type="ARBA" id="ARBA00023014"/>
    </source>
</evidence>
<dbReference type="EMBL" id="LT906470">
    <property type="protein sequence ID" value="SNV74339.1"/>
    <property type="molecule type" value="Genomic_DNA"/>
</dbReference>
<dbReference type="EC" id="4.2.1.32" evidence="8"/>
<evidence type="ECO:0000256" key="1">
    <source>
        <dbReference type="ARBA" id="ARBA00008876"/>
    </source>
</evidence>
<dbReference type="GO" id="GO:0046872">
    <property type="term" value="F:metal ion binding"/>
    <property type="evidence" value="ECO:0007669"/>
    <property type="project" value="UniProtKB-KW"/>
</dbReference>
<feature type="domain" description="Fe-S hydro-lyase tartrate dehydratase alpha-type catalytic" evidence="7">
    <location>
        <begin position="13"/>
        <end position="278"/>
    </location>
</feature>
<organism evidence="8 9">
    <name type="scientific">Veillonella rodentium</name>
    <dbReference type="NCBI Taxonomy" id="248315"/>
    <lineage>
        <taxon>Bacteria</taxon>
        <taxon>Bacillati</taxon>
        <taxon>Bacillota</taxon>
        <taxon>Negativicutes</taxon>
        <taxon>Veillonellales</taxon>
        <taxon>Veillonellaceae</taxon>
        <taxon>Veillonella</taxon>
    </lineage>
</organism>
<reference evidence="8 9" key="1">
    <citation type="submission" date="2017-06" db="EMBL/GenBank/DDBJ databases">
        <authorList>
            <consortium name="Pathogen Informatics"/>
        </authorList>
    </citation>
    <scope>NUCLEOTIDE SEQUENCE [LARGE SCALE GENOMIC DNA]</scope>
    <source>
        <strain evidence="8 9">NCTC12018</strain>
    </source>
</reference>
<evidence type="ECO:0000256" key="4">
    <source>
        <dbReference type="ARBA" id="ARBA00023004"/>
    </source>
</evidence>
<evidence type="ECO:0000256" key="3">
    <source>
        <dbReference type="ARBA" id="ARBA00022723"/>
    </source>
</evidence>
<dbReference type="InterPro" id="IPR051208">
    <property type="entry name" value="Class-I_Fumarase/Tartrate_DH"/>
</dbReference>
<dbReference type="RefSeq" id="WP_095066506.1">
    <property type="nucleotide sequence ID" value="NZ_LT906470.1"/>
</dbReference>
<keyword evidence="3" id="KW-0479">Metal-binding</keyword>
<dbReference type="AlphaFoldDB" id="A0A239ZTR4"/>
<dbReference type="InterPro" id="IPR004646">
    <property type="entry name" value="Fe-S_hydro-lyase_TtdA-typ_cat"/>
</dbReference>
<evidence type="ECO:0000313" key="9">
    <source>
        <dbReference type="Proteomes" id="UP000214973"/>
    </source>
</evidence>
<accession>A0A239ZTR4</accession>
<keyword evidence="6 8" id="KW-0456">Lyase</keyword>
<evidence type="ECO:0000256" key="6">
    <source>
        <dbReference type="ARBA" id="ARBA00023239"/>
    </source>
</evidence>
<dbReference type="PANTHER" id="PTHR30389">
    <property type="entry name" value="FUMARATE HYDRATASE-RELATED"/>
    <property type="match status" value="1"/>
</dbReference>